<proteinExistence type="inferred from homology"/>
<accession>A0A1D7QRZ6</accession>
<dbReference type="AlphaFoldDB" id="A0A1D7QRZ6"/>
<dbReference type="OrthoDB" id="9808332at2"/>
<dbReference type="KEGG" id="bbev:BBEV_0359"/>
<organism evidence="4 5">
    <name type="scientific">Salisediminibacterium beveridgei</name>
    <dbReference type="NCBI Taxonomy" id="632773"/>
    <lineage>
        <taxon>Bacteria</taxon>
        <taxon>Bacillati</taxon>
        <taxon>Bacillota</taxon>
        <taxon>Bacilli</taxon>
        <taxon>Bacillales</taxon>
        <taxon>Bacillaceae</taxon>
        <taxon>Salisediminibacterium</taxon>
    </lineage>
</organism>
<dbReference type="EMBL" id="CP012502">
    <property type="protein sequence ID" value="AOM81753.1"/>
    <property type="molecule type" value="Genomic_DNA"/>
</dbReference>
<dbReference type="CDD" id="cd14748">
    <property type="entry name" value="PBP2_UgpB"/>
    <property type="match status" value="1"/>
</dbReference>
<evidence type="ECO:0008006" key="6">
    <source>
        <dbReference type="Google" id="ProtNLM"/>
    </source>
</evidence>
<evidence type="ECO:0000256" key="2">
    <source>
        <dbReference type="ARBA" id="ARBA00022448"/>
    </source>
</evidence>
<dbReference type="PANTHER" id="PTHR30061">
    <property type="entry name" value="MALTOSE-BINDING PERIPLASMIC PROTEIN"/>
    <property type="match status" value="1"/>
</dbReference>
<evidence type="ECO:0000256" key="1">
    <source>
        <dbReference type="ARBA" id="ARBA00008520"/>
    </source>
</evidence>
<protein>
    <recommendedName>
        <fullName evidence="6">Carbohydrate ABC transporter substrate-binding protein, CUT1 family</fullName>
    </recommendedName>
</protein>
<dbReference type="GO" id="GO:0055052">
    <property type="term" value="C:ATP-binding cassette (ABC) transporter complex, substrate-binding subunit-containing"/>
    <property type="evidence" value="ECO:0007669"/>
    <property type="project" value="TreeGrafter"/>
</dbReference>
<keyword evidence="5" id="KW-1185">Reference proteome</keyword>
<evidence type="ECO:0000313" key="4">
    <source>
        <dbReference type="EMBL" id="AOM81753.1"/>
    </source>
</evidence>
<dbReference type="STRING" id="632773.BBEV_0359"/>
<dbReference type="GO" id="GO:0015768">
    <property type="term" value="P:maltose transport"/>
    <property type="evidence" value="ECO:0007669"/>
    <property type="project" value="TreeGrafter"/>
</dbReference>
<dbReference type="RefSeq" id="WP_069363896.1">
    <property type="nucleotide sequence ID" value="NZ_CP012502.1"/>
</dbReference>
<evidence type="ECO:0000256" key="3">
    <source>
        <dbReference type="ARBA" id="ARBA00022729"/>
    </source>
</evidence>
<comment type="similarity">
    <text evidence="1">Belongs to the bacterial solute-binding protein 1 family.</text>
</comment>
<gene>
    <name evidence="4" type="ORF">BBEV_0359</name>
</gene>
<dbReference type="InterPro" id="IPR006059">
    <property type="entry name" value="SBP"/>
</dbReference>
<dbReference type="SUPFAM" id="SSF53850">
    <property type="entry name" value="Periplasmic binding protein-like II"/>
    <property type="match status" value="1"/>
</dbReference>
<evidence type="ECO:0000313" key="5">
    <source>
        <dbReference type="Proteomes" id="UP000094463"/>
    </source>
</evidence>
<dbReference type="PANTHER" id="PTHR30061:SF50">
    <property type="entry name" value="MALTOSE_MALTODEXTRIN-BINDING PERIPLASMIC PROTEIN"/>
    <property type="match status" value="1"/>
</dbReference>
<dbReference type="Pfam" id="PF01547">
    <property type="entry name" value="SBP_bac_1"/>
    <property type="match status" value="1"/>
</dbReference>
<dbReference type="GO" id="GO:1901982">
    <property type="term" value="F:maltose binding"/>
    <property type="evidence" value="ECO:0007669"/>
    <property type="project" value="TreeGrafter"/>
</dbReference>
<keyword evidence="2" id="KW-0813">Transport</keyword>
<reference evidence="4 5" key="1">
    <citation type="submission" date="2015-08" db="EMBL/GenBank/DDBJ databases">
        <title>The complete genome sequence of Bacillus beveridgei MLTeJB.</title>
        <authorList>
            <person name="Hanson T.E."/>
            <person name="Mesa C."/>
            <person name="Basesman S.M."/>
            <person name="Oremland R.S."/>
        </authorList>
    </citation>
    <scope>NUCLEOTIDE SEQUENCE [LARGE SCALE GENOMIC DNA]</scope>
    <source>
        <strain evidence="4 5">MLTeJB</strain>
    </source>
</reference>
<dbReference type="PROSITE" id="PS51257">
    <property type="entry name" value="PROKAR_LIPOPROTEIN"/>
    <property type="match status" value="1"/>
</dbReference>
<keyword evidence="3" id="KW-0732">Signal</keyword>
<dbReference type="Proteomes" id="UP000094463">
    <property type="component" value="Chromosome"/>
</dbReference>
<dbReference type="Gene3D" id="3.40.190.10">
    <property type="entry name" value="Periplasmic binding protein-like II"/>
    <property type="match status" value="2"/>
</dbReference>
<sequence length="433" mass="46839">MKGLKTAGLSTLGLLLLGACGNNEDGAEGNGNANGNGASGDAEEVTLWVAGNSPDIQETFNGIIDDFNNQSEDIEVNVQFEPWGELDQKLSTSLAGGVGPDIFMHGAAAAAGFASEGQIEPLDSYFEGWDDLDDFNDGYMEAGVVDEEHFVLPIQGANRMMFYRHDLFEEAGVEIPETMEELIEVSEAFVERDGDRFERAATTLPNEGNDLQQVWSSFLWSNGGDILNEDFTEAVIHSDEAVKAIEDYAAFFENDLTPLAGMDGQGDQHPLGTGEVAFTFDGVWVIDQLISYTPDAYENVSVAAPPAGQEGTTTLVGSSGFFMNANSEHKDAAGEVLEFMGSEESIARVSEELKFLPVRDSIAEADFIQDDRLMAEFVELAAEVNGQANPNIPRWTAIRDIVASNVEAAIYGQVSPDEALQNAEQEINAEMQR</sequence>
<dbReference type="GO" id="GO:0042956">
    <property type="term" value="P:maltodextrin transmembrane transport"/>
    <property type="evidence" value="ECO:0007669"/>
    <property type="project" value="TreeGrafter"/>
</dbReference>
<name>A0A1D7QRZ6_9BACI</name>